<organism evidence="5 6">
    <name type="scientific">Kineobactrum sediminis</name>
    <dbReference type="NCBI Taxonomy" id="1905677"/>
    <lineage>
        <taxon>Bacteria</taxon>
        <taxon>Pseudomonadati</taxon>
        <taxon>Pseudomonadota</taxon>
        <taxon>Gammaproteobacteria</taxon>
        <taxon>Cellvibrionales</taxon>
        <taxon>Halieaceae</taxon>
        <taxon>Kineobactrum</taxon>
    </lineage>
</organism>
<dbReference type="InterPro" id="IPR018060">
    <property type="entry name" value="HTH_AraC"/>
</dbReference>
<dbReference type="EMBL" id="PKLZ01000007">
    <property type="protein sequence ID" value="PLW82808.1"/>
    <property type="molecule type" value="Genomic_DNA"/>
</dbReference>
<evidence type="ECO:0000313" key="5">
    <source>
        <dbReference type="EMBL" id="PLW82808.1"/>
    </source>
</evidence>
<dbReference type="RefSeq" id="WP_101521274.1">
    <property type="nucleotide sequence ID" value="NZ_PKLZ01000007.1"/>
</dbReference>
<accession>A0A2N5Y344</accession>
<gene>
    <name evidence="5" type="ORF">CWI75_09580</name>
</gene>
<dbReference type="Proteomes" id="UP000234845">
    <property type="component" value="Unassembled WGS sequence"/>
</dbReference>
<dbReference type="SUPFAM" id="SSF52317">
    <property type="entry name" value="Class I glutamine amidotransferase-like"/>
    <property type="match status" value="1"/>
</dbReference>
<dbReference type="PANTHER" id="PTHR43280:SF2">
    <property type="entry name" value="HTH-TYPE TRANSCRIPTIONAL REGULATOR EXSA"/>
    <property type="match status" value="1"/>
</dbReference>
<keyword evidence="2" id="KW-0238">DNA-binding</keyword>
<reference evidence="6" key="1">
    <citation type="submission" date="2017-11" db="EMBL/GenBank/DDBJ databases">
        <title>The draft genome sequence of Chromatocurvus sp. F02.</title>
        <authorList>
            <person name="Du Z.-J."/>
            <person name="Chang Y.-Q."/>
        </authorList>
    </citation>
    <scope>NUCLEOTIDE SEQUENCE [LARGE SCALE GENOMIC DNA]</scope>
    <source>
        <strain evidence="6">F02</strain>
    </source>
</reference>
<evidence type="ECO:0000256" key="1">
    <source>
        <dbReference type="ARBA" id="ARBA00023015"/>
    </source>
</evidence>
<dbReference type="SUPFAM" id="SSF46689">
    <property type="entry name" value="Homeodomain-like"/>
    <property type="match status" value="2"/>
</dbReference>
<keyword evidence="1" id="KW-0805">Transcription regulation</keyword>
<evidence type="ECO:0000256" key="3">
    <source>
        <dbReference type="ARBA" id="ARBA00023163"/>
    </source>
</evidence>
<comment type="caution">
    <text evidence="5">The sequence shown here is derived from an EMBL/GenBank/DDBJ whole genome shotgun (WGS) entry which is preliminary data.</text>
</comment>
<sequence>MYTVAALVYPDALASSLTLPMEIMGAAGQMARGADRRAPQVEFLLAGEAIGAVTLASGLTLHTTAQRDKLPMLDLLLLPAIWRNPLPTLAVCRSWLPTLADIAAAGTRICSVGTASSLLAEANLLQGRPATTHWNDFERFRKRYPDVDLKTRHLITQSSSIYCVGSVNSIADFCVHIVEDWYGSRIARAVEHQFSPEIRQPFRSAAWQDQPRTSHHDETVLQAQLWLQAHLHRPVTINQLAAELGISPRTLNRRFRQATGLSPLTYLNTLRSNNARELLRRSNLSISEIAWQLGLQDVSYFSRLFRRFNGVTPGAYRAAVRGKLFAPQVTEDSLADAGQWTAPAPGYRKLP</sequence>
<dbReference type="Pfam" id="PF12833">
    <property type="entry name" value="HTH_18"/>
    <property type="match status" value="1"/>
</dbReference>
<dbReference type="Gene3D" id="1.10.10.60">
    <property type="entry name" value="Homeodomain-like"/>
    <property type="match status" value="2"/>
</dbReference>
<dbReference type="GO" id="GO:0043565">
    <property type="term" value="F:sequence-specific DNA binding"/>
    <property type="evidence" value="ECO:0007669"/>
    <property type="project" value="InterPro"/>
</dbReference>
<proteinExistence type="predicted"/>
<dbReference type="SMART" id="SM00342">
    <property type="entry name" value="HTH_ARAC"/>
    <property type="match status" value="1"/>
</dbReference>
<dbReference type="PANTHER" id="PTHR43280">
    <property type="entry name" value="ARAC-FAMILY TRANSCRIPTIONAL REGULATOR"/>
    <property type="match status" value="1"/>
</dbReference>
<feature type="domain" description="HTH araC/xylS-type" evidence="4">
    <location>
        <begin position="221"/>
        <end position="319"/>
    </location>
</feature>
<dbReference type="InterPro" id="IPR009057">
    <property type="entry name" value="Homeodomain-like_sf"/>
</dbReference>
<keyword evidence="6" id="KW-1185">Reference proteome</keyword>
<dbReference type="Gene3D" id="3.40.50.880">
    <property type="match status" value="1"/>
</dbReference>
<keyword evidence="3" id="KW-0804">Transcription</keyword>
<evidence type="ECO:0000256" key="2">
    <source>
        <dbReference type="ARBA" id="ARBA00023125"/>
    </source>
</evidence>
<dbReference type="GO" id="GO:0003700">
    <property type="term" value="F:DNA-binding transcription factor activity"/>
    <property type="evidence" value="ECO:0007669"/>
    <property type="project" value="InterPro"/>
</dbReference>
<name>A0A2N5Y344_9GAMM</name>
<evidence type="ECO:0000259" key="4">
    <source>
        <dbReference type="PROSITE" id="PS01124"/>
    </source>
</evidence>
<dbReference type="OrthoDB" id="9803764at2"/>
<protein>
    <submittedName>
        <fullName evidence="5">AraC family transcriptional regulator</fullName>
    </submittedName>
</protein>
<dbReference type="AlphaFoldDB" id="A0A2N5Y344"/>
<evidence type="ECO:0000313" key="6">
    <source>
        <dbReference type="Proteomes" id="UP000234845"/>
    </source>
</evidence>
<dbReference type="PROSITE" id="PS01124">
    <property type="entry name" value="HTH_ARAC_FAMILY_2"/>
    <property type="match status" value="1"/>
</dbReference>
<dbReference type="InterPro" id="IPR020449">
    <property type="entry name" value="Tscrpt_reg_AraC-type_HTH"/>
</dbReference>
<dbReference type="InterPro" id="IPR029062">
    <property type="entry name" value="Class_I_gatase-like"/>
</dbReference>
<dbReference type="PRINTS" id="PR00032">
    <property type="entry name" value="HTHARAC"/>
</dbReference>